<sequence length="461" mass="52913">MLSIHLESDSLYLYGSPEESAGTEIRGCLELTFKESTRVKSISLQFMGLLKQNWTEGLSNVSFSTSQRRQTKWKKAIYQHDWTFLPEGRWPHNIKANTTYRYPFNLGLPGHIAESITCDSSGGMGSLTYQFKATVTRPFATKNIVVHRSIQVIRKQPSFGYNFYRSHNDNSRVINKTFGDKVNYCIKLDTDIYQRGQPIRIHFIFKPLVQSLRIQHISCFLKEYTTLTQFTDNDDNDDARMDQLSVRTPLQQNQQSRIISLARDDRFSCDGNVWEETETVVVPRSARSVQLDMDHPLMRIEHKLRLTVCFVQLDGHQSELRVTLPIKILEPNSLSSSHSPTSTEPVLYEDTTPHLLLDDLPRYEEACLTVPYDPQHRFWYSPSDPASPSPSLPSLISNYDTPSPSYNNHDGENWLQQQFTTTLSDHSGPSSASPCDYFSYQPSNHPIYLQHPPSYSTVIRS</sequence>
<dbReference type="SMART" id="SM01017">
    <property type="entry name" value="Arrestin_C"/>
    <property type="match status" value="1"/>
</dbReference>
<dbReference type="PANTHER" id="PTHR11188">
    <property type="entry name" value="ARRESTIN DOMAIN CONTAINING PROTEIN"/>
    <property type="match status" value="1"/>
</dbReference>
<accession>A0A1X2IM31</accession>
<dbReference type="Proteomes" id="UP000193560">
    <property type="component" value="Unassembled WGS sequence"/>
</dbReference>
<dbReference type="STRING" id="90262.A0A1X2IM31"/>
<feature type="domain" description="Arrestin C-terminal-like" evidence="2">
    <location>
        <begin position="178"/>
        <end position="333"/>
    </location>
</feature>
<dbReference type="PANTHER" id="PTHR11188:SF17">
    <property type="entry name" value="FI21816P1"/>
    <property type="match status" value="1"/>
</dbReference>
<dbReference type="InterPro" id="IPR011021">
    <property type="entry name" value="Arrestin-like_N"/>
</dbReference>
<feature type="region of interest" description="Disordered" evidence="1">
    <location>
        <begin position="390"/>
        <end position="411"/>
    </location>
</feature>
<dbReference type="EMBL" id="MCGE01000009">
    <property type="protein sequence ID" value="ORZ18063.1"/>
    <property type="molecule type" value="Genomic_DNA"/>
</dbReference>
<dbReference type="AlphaFoldDB" id="A0A1X2IM31"/>
<dbReference type="Pfam" id="PF02752">
    <property type="entry name" value="Arrestin_C"/>
    <property type="match status" value="1"/>
</dbReference>
<protein>
    <recommendedName>
        <fullName evidence="2">Arrestin C-terminal-like domain-containing protein</fullName>
    </recommendedName>
</protein>
<dbReference type="InterPro" id="IPR014752">
    <property type="entry name" value="Arrestin-like_C"/>
</dbReference>
<dbReference type="InterPro" id="IPR050357">
    <property type="entry name" value="Arrestin_domain-protein"/>
</dbReference>
<proteinExistence type="predicted"/>
<feature type="compositionally biased region" description="Polar residues" evidence="1">
    <location>
        <begin position="398"/>
        <end position="411"/>
    </location>
</feature>
<dbReference type="SUPFAM" id="SSF81296">
    <property type="entry name" value="E set domains"/>
    <property type="match status" value="1"/>
</dbReference>
<comment type="caution">
    <text evidence="3">The sequence shown here is derived from an EMBL/GenBank/DDBJ whole genome shotgun (WGS) entry which is preliminary data.</text>
</comment>
<reference evidence="3 4" key="1">
    <citation type="submission" date="2016-07" db="EMBL/GenBank/DDBJ databases">
        <title>Pervasive Adenine N6-methylation of Active Genes in Fungi.</title>
        <authorList>
            <consortium name="DOE Joint Genome Institute"/>
            <person name="Mondo S.J."/>
            <person name="Dannebaum R.O."/>
            <person name="Kuo R.C."/>
            <person name="Labutti K."/>
            <person name="Haridas S."/>
            <person name="Kuo A."/>
            <person name="Salamov A."/>
            <person name="Ahrendt S.R."/>
            <person name="Lipzen A."/>
            <person name="Sullivan W."/>
            <person name="Andreopoulos W.B."/>
            <person name="Clum A."/>
            <person name="Lindquist E."/>
            <person name="Daum C."/>
            <person name="Ramamoorthy G.K."/>
            <person name="Gryganskyi A."/>
            <person name="Culley D."/>
            <person name="Magnuson J.K."/>
            <person name="James T.Y."/>
            <person name="O'Malley M.A."/>
            <person name="Stajich J.E."/>
            <person name="Spatafora J.W."/>
            <person name="Visel A."/>
            <person name="Grigoriev I.V."/>
        </authorList>
    </citation>
    <scope>NUCLEOTIDE SEQUENCE [LARGE SCALE GENOMIC DNA]</scope>
    <source>
        <strain evidence="3 4">NRRL 1336</strain>
    </source>
</reference>
<dbReference type="GO" id="GO:0030674">
    <property type="term" value="F:protein-macromolecule adaptor activity"/>
    <property type="evidence" value="ECO:0007669"/>
    <property type="project" value="TreeGrafter"/>
</dbReference>
<dbReference type="InterPro" id="IPR011022">
    <property type="entry name" value="Arrestin_C-like"/>
</dbReference>
<dbReference type="GO" id="GO:0070086">
    <property type="term" value="P:ubiquitin-dependent endocytosis"/>
    <property type="evidence" value="ECO:0007669"/>
    <property type="project" value="TreeGrafter"/>
</dbReference>
<organism evidence="3 4">
    <name type="scientific">Absidia repens</name>
    <dbReference type="NCBI Taxonomy" id="90262"/>
    <lineage>
        <taxon>Eukaryota</taxon>
        <taxon>Fungi</taxon>
        <taxon>Fungi incertae sedis</taxon>
        <taxon>Mucoromycota</taxon>
        <taxon>Mucoromycotina</taxon>
        <taxon>Mucoromycetes</taxon>
        <taxon>Mucorales</taxon>
        <taxon>Cunninghamellaceae</taxon>
        <taxon>Absidia</taxon>
    </lineage>
</organism>
<dbReference type="InterPro" id="IPR014756">
    <property type="entry name" value="Ig_E-set"/>
</dbReference>
<name>A0A1X2IM31_9FUNG</name>
<dbReference type="GO" id="GO:0005886">
    <property type="term" value="C:plasma membrane"/>
    <property type="evidence" value="ECO:0007669"/>
    <property type="project" value="TreeGrafter"/>
</dbReference>
<dbReference type="Gene3D" id="2.60.40.640">
    <property type="match status" value="1"/>
</dbReference>
<gene>
    <name evidence="3" type="ORF">BCR42DRAFT_373574</name>
</gene>
<dbReference type="Pfam" id="PF00339">
    <property type="entry name" value="Arrestin_N"/>
    <property type="match status" value="1"/>
</dbReference>
<dbReference type="OrthoDB" id="2333384at2759"/>
<dbReference type="GO" id="GO:0031625">
    <property type="term" value="F:ubiquitin protein ligase binding"/>
    <property type="evidence" value="ECO:0007669"/>
    <property type="project" value="TreeGrafter"/>
</dbReference>
<evidence type="ECO:0000313" key="4">
    <source>
        <dbReference type="Proteomes" id="UP000193560"/>
    </source>
</evidence>
<dbReference type="GO" id="GO:0005829">
    <property type="term" value="C:cytosol"/>
    <property type="evidence" value="ECO:0007669"/>
    <property type="project" value="TreeGrafter"/>
</dbReference>
<evidence type="ECO:0000256" key="1">
    <source>
        <dbReference type="SAM" id="MobiDB-lite"/>
    </source>
</evidence>
<keyword evidence="4" id="KW-1185">Reference proteome</keyword>
<evidence type="ECO:0000313" key="3">
    <source>
        <dbReference type="EMBL" id="ORZ18063.1"/>
    </source>
</evidence>
<evidence type="ECO:0000259" key="2">
    <source>
        <dbReference type="SMART" id="SM01017"/>
    </source>
</evidence>